<dbReference type="AlphaFoldDB" id="A0AAQ1MBS1"/>
<evidence type="ECO:0000313" key="2">
    <source>
        <dbReference type="EMBL" id="SHF75595.1"/>
    </source>
</evidence>
<dbReference type="Gene3D" id="3.40.50.300">
    <property type="entry name" value="P-loop containing nucleotide triphosphate hydrolases"/>
    <property type="match status" value="1"/>
</dbReference>
<evidence type="ECO:0000313" key="4">
    <source>
        <dbReference type="Proteomes" id="UP000474718"/>
    </source>
</evidence>
<dbReference type="SUPFAM" id="SSF52540">
    <property type="entry name" value="P-loop containing nucleoside triphosphate hydrolases"/>
    <property type="match status" value="1"/>
</dbReference>
<proteinExistence type="predicted"/>
<dbReference type="Pfam" id="PF13238">
    <property type="entry name" value="AAA_18"/>
    <property type="match status" value="1"/>
</dbReference>
<dbReference type="Proteomes" id="UP000184089">
    <property type="component" value="Unassembled WGS sequence"/>
</dbReference>
<dbReference type="Proteomes" id="UP000474718">
    <property type="component" value="Unassembled WGS sequence"/>
</dbReference>
<reference evidence="2" key="1">
    <citation type="submission" date="2016-11" db="EMBL/GenBank/DDBJ databases">
        <authorList>
            <person name="Varghese N."/>
            <person name="Submissions S."/>
        </authorList>
    </citation>
    <scope>NUCLEOTIDE SEQUENCE</scope>
    <source>
        <strain evidence="2">DSM 4029</strain>
    </source>
</reference>
<protein>
    <submittedName>
        <fullName evidence="2">AAA domain-containing protein</fullName>
    </submittedName>
    <submittedName>
        <fullName evidence="1">AAA family ATPase</fullName>
    </submittedName>
</protein>
<organism evidence="2 3">
    <name type="scientific">Bittarella massiliensis</name>
    <name type="common">ex Durand et al. 2017</name>
    <dbReference type="NCBI Taxonomy" id="1720313"/>
    <lineage>
        <taxon>Bacteria</taxon>
        <taxon>Bacillati</taxon>
        <taxon>Bacillota</taxon>
        <taxon>Clostridia</taxon>
        <taxon>Eubacteriales</taxon>
        <taxon>Oscillospiraceae</taxon>
        <taxon>Bittarella (ex Durand et al. 2017)</taxon>
    </lineage>
</organism>
<evidence type="ECO:0000313" key="3">
    <source>
        <dbReference type="Proteomes" id="UP000184089"/>
    </source>
</evidence>
<dbReference type="InterPro" id="IPR027417">
    <property type="entry name" value="P-loop_NTPase"/>
</dbReference>
<reference evidence="3" key="2">
    <citation type="submission" date="2016-11" db="EMBL/GenBank/DDBJ databases">
        <authorList>
            <person name="Jaros S."/>
            <person name="Januszkiewicz K."/>
            <person name="Wedrychowicz H."/>
        </authorList>
    </citation>
    <scope>NUCLEOTIDE SEQUENCE [LARGE SCALE GENOMIC DNA]</scope>
    <source>
        <strain evidence="3">DSM 4029</strain>
    </source>
</reference>
<evidence type="ECO:0000313" key="1">
    <source>
        <dbReference type="EMBL" id="MZL69475.1"/>
    </source>
</evidence>
<accession>A0AAQ1MBS1</accession>
<comment type="caution">
    <text evidence="2">The sequence shown here is derived from an EMBL/GenBank/DDBJ whole genome shotgun (WGS) entry which is preliminary data.</text>
</comment>
<dbReference type="RefSeq" id="WP_021659151.1">
    <property type="nucleotide sequence ID" value="NZ_FQVY01000001.1"/>
</dbReference>
<keyword evidence="4" id="KW-1185">Reference proteome</keyword>
<gene>
    <name evidence="1" type="ORF">GT747_06850</name>
    <name evidence="2" type="ORF">SAMN05444424_0575</name>
</gene>
<dbReference type="EMBL" id="WWVX01000004">
    <property type="protein sequence ID" value="MZL69475.1"/>
    <property type="molecule type" value="Genomic_DNA"/>
</dbReference>
<sequence length="170" mass="19345">MKKQLIVVNGTMGVGKTATCQALKKILTPSVFLDGDWCWDMEPFVVSDENKAMVMENIAFLLRNFLQNSSLQYVLFGWVIHQREILDELLDRLTGLSFDCRVFTLVCTPEALQARLQRDVEQGARAADVIPRSLQRLPLYEQMKTEKIDVSQISAREAAEEITRQITAHS</sequence>
<name>A0AAQ1MBS1_9FIRM</name>
<reference evidence="1 4" key="3">
    <citation type="journal article" date="2019" name="Nat. Med.">
        <title>A library of human gut bacterial isolates paired with longitudinal multiomics data enables mechanistic microbiome research.</title>
        <authorList>
            <person name="Poyet M."/>
            <person name="Groussin M."/>
            <person name="Gibbons S.M."/>
            <person name="Avila-Pacheco J."/>
            <person name="Jiang X."/>
            <person name="Kearney S.M."/>
            <person name="Perrotta A.R."/>
            <person name="Berdy B."/>
            <person name="Zhao S."/>
            <person name="Lieberman T.D."/>
            <person name="Swanson P.K."/>
            <person name="Smith M."/>
            <person name="Roesemann S."/>
            <person name="Alexander J.E."/>
            <person name="Rich S.A."/>
            <person name="Livny J."/>
            <person name="Vlamakis H."/>
            <person name="Clish C."/>
            <person name="Bullock K."/>
            <person name="Deik A."/>
            <person name="Scott J."/>
            <person name="Pierce K.A."/>
            <person name="Xavier R.J."/>
            <person name="Alm E.J."/>
        </authorList>
    </citation>
    <scope>NUCLEOTIDE SEQUENCE [LARGE SCALE GENOMIC DNA]</scope>
    <source>
        <strain evidence="1 4">BIOML-A2</strain>
    </source>
</reference>
<dbReference type="EMBL" id="FQVY01000001">
    <property type="protein sequence ID" value="SHF75595.1"/>
    <property type="molecule type" value="Genomic_DNA"/>
</dbReference>